<name>A0A2P2JR69_RHIMU</name>
<evidence type="ECO:0000313" key="1">
    <source>
        <dbReference type="EMBL" id="MBW95955.1"/>
    </source>
</evidence>
<protein>
    <submittedName>
        <fullName evidence="1">Uncharacterized protein</fullName>
    </submittedName>
</protein>
<proteinExistence type="predicted"/>
<accession>A0A2P2JR69</accession>
<dbReference type="AlphaFoldDB" id="A0A2P2JR69"/>
<sequence length="77" mass="9066">MVLKPLLIVANSKFIGLDNKIQLGNSELFEHHATKITFYRLPDVGIGLKRRPLLQWDEMKPISYKRIDLCKREHLKH</sequence>
<organism evidence="1">
    <name type="scientific">Rhizophora mucronata</name>
    <name type="common">Asiatic mangrove</name>
    <dbReference type="NCBI Taxonomy" id="61149"/>
    <lineage>
        <taxon>Eukaryota</taxon>
        <taxon>Viridiplantae</taxon>
        <taxon>Streptophyta</taxon>
        <taxon>Embryophyta</taxon>
        <taxon>Tracheophyta</taxon>
        <taxon>Spermatophyta</taxon>
        <taxon>Magnoliopsida</taxon>
        <taxon>eudicotyledons</taxon>
        <taxon>Gunneridae</taxon>
        <taxon>Pentapetalae</taxon>
        <taxon>rosids</taxon>
        <taxon>fabids</taxon>
        <taxon>Malpighiales</taxon>
        <taxon>Rhizophoraceae</taxon>
        <taxon>Rhizophora</taxon>
    </lineage>
</organism>
<reference evidence="1" key="1">
    <citation type="submission" date="2018-02" db="EMBL/GenBank/DDBJ databases">
        <title>Rhizophora mucronata_Transcriptome.</title>
        <authorList>
            <person name="Meera S.P."/>
            <person name="Sreeshan A."/>
            <person name="Augustine A."/>
        </authorList>
    </citation>
    <scope>NUCLEOTIDE SEQUENCE</scope>
    <source>
        <tissue evidence="1">Leaf</tissue>
    </source>
</reference>
<dbReference type="EMBL" id="GGEC01015472">
    <property type="protein sequence ID" value="MBW95955.1"/>
    <property type="molecule type" value="Transcribed_RNA"/>
</dbReference>